<comment type="caution">
    <text evidence="1">The sequence shown here is derived from an EMBL/GenBank/DDBJ whole genome shotgun (WGS) entry which is preliminary data.</text>
</comment>
<reference evidence="1 2" key="1">
    <citation type="submission" date="2018-08" db="EMBL/GenBank/DDBJ databases">
        <title>Draft genome of the lignicolous fungus Coniochaeta pulveracea.</title>
        <authorList>
            <person name="Borstlap C.J."/>
            <person name="De Witt R.N."/>
            <person name="Botha A."/>
            <person name="Volschenk H."/>
        </authorList>
    </citation>
    <scope>NUCLEOTIDE SEQUENCE [LARGE SCALE GENOMIC DNA]</scope>
    <source>
        <strain evidence="1 2">CAB683</strain>
    </source>
</reference>
<organism evidence="1 2">
    <name type="scientific">Coniochaeta pulveracea</name>
    <dbReference type="NCBI Taxonomy" id="177199"/>
    <lineage>
        <taxon>Eukaryota</taxon>
        <taxon>Fungi</taxon>
        <taxon>Dikarya</taxon>
        <taxon>Ascomycota</taxon>
        <taxon>Pezizomycotina</taxon>
        <taxon>Sordariomycetes</taxon>
        <taxon>Sordariomycetidae</taxon>
        <taxon>Coniochaetales</taxon>
        <taxon>Coniochaetaceae</taxon>
        <taxon>Coniochaeta</taxon>
    </lineage>
</organism>
<proteinExistence type="predicted"/>
<evidence type="ECO:0000313" key="2">
    <source>
        <dbReference type="Proteomes" id="UP000275385"/>
    </source>
</evidence>
<name>A0A420Y8S5_9PEZI</name>
<dbReference type="OrthoDB" id="426718at2759"/>
<dbReference type="InterPro" id="IPR021838">
    <property type="entry name" value="DUF3431"/>
</dbReference>
<protein>
    <submittedName>
        <fullName evidence="1">Uncharacterized protein</fullName>
    </submittedName>
</protein>
<dbReference type="EMBL" id="QVQW01000032">
    <property type="protein sequence ID" value="RKU44275.1"/>
    <property type="molecule type" value="Genomic_DNA"/>
</dbReference>
<dbReference type="AlphaFoldDB" id="A0A420Y8S5"/>
<evidence type="ECO:0000313" key="1">
    <source>
        <dbReference type="EMBL" id="RKU44275.1"/>
    </source>
</evidence>
<dbReference type="PANTHER" id="PTHR37490">
    <property type="entry name" value="EXPRESSED PROTEIN"/>
    <property type="match status" value="1"/>
</dbReference>
<dbReference type="PANTHER" id="PTHR37490:SF3">
    <property type="entry name" value="DUF3431 DOMAIN CONTAINING PROTEIN"/>
    <property type="match status" value="1"/>
</dbReference>
<keyword evidence="2" id="KW-1185">Reference proteome</keyword>
<dbReference type="Proteomes" id="UP000275385">
    <property type="component" value="Unassembled WGS sequence"/>
</dbReference>
<gene>
    <name evidence="1" type="ORF">DL546_001079</name>
</gene>
<sequence length="347" mass="39723">MAVVIYHRISKIPRSLILLSFVILVLISVPLRCGRGLCGLLGDRTITIPVDVLVPKRRDVELVLGKLKREDTEWVAKYLPDWPSSIYVVDDPKAKLTVAVNKGREAMVYLTYIIDRYDSLPDTTVFVHASRFQWHNDNPDYDNLLSLRNLSLPYIRQEGYVNLRCVWVLGCPSEMHPVEDEKEAAGKPKEELSTKGVFKKAFEEFMPNSTVPTKVGVPCCSQFAVTKDTIRQRPKDDYIRIRDWLIHTDLSDDLSGRVLEYSWHSRHMCYNKYLCRSLTSLLVIFGKEAVHCPSAADCYCKLYGLCGLNCTSKSCDGRYTLPPYSTLPKEWPVKGWEGEARQYESPF</sequence>
<dbReference type="Pfam" id="PF11913">
    <property type="entry name" value="DUF3431"/>
    <property type="match status" value="1"/>
</dbReference>
<accession>A0A420Y8S5</accession>